<sequence length="208" mass="22306">MTPPNSPRTAQDLLVLHALRCGGSSGAARVAAATGLDVAEAESELIDLARQGLITYVSGVFGAWVLTGEGRAADARRIAEELDSAGAREAVTAGYERFLVLNPELLDLCTAWQLRPVDGTATVNDHSDPAYDARVLDRFAALHERAVPVCADLEAALPRFGRYRVRLTDALERARGGEVACVADTTDSYHTVWAELHEDLLATLGIPR</sequence>
<gene>
    <name evidence="1" type="ORF">FOF52_06700</name>
</gene>
<organism evidence="1 2">
    <name type="scientific">Thermobifida alba</name>
    <name type="common">Thermomonospora alba</name>
    <dbReference type="NCBI Taxonomy" id="53522"/>
    <lineage>
        <taxon>Bacteria</taxon>
        <taxon>Bacillati</taxon>
        <taxon>Actinomycetota</taxon>
        <taxon>Actinomycetes</taxon>
        <taxon>Streptosporangiales</taxon>
        <taxon>Nocardiopsidaceae</taxon>
        <taxon>Thermobifida</taxon>
    </lineage>
</organism>
<evidence type="ECO:0000313" key="2">
    <source>
        <dbReference type="Proteomes" id="UP000832041"/>
    </source>
</evidence>
<dbReference type="RefSeq" id="WP_248592974.1">
    <property type="nucleotide sequence ID" value="NZ_BAABEB010000012.1"/>
</dbReference>
<evidence type="ECO:0000313" key="1">
    <source>
        <dbReference type="EMBL" id="UPT20691.1"/>
    </source>
</evidence>
<reference evidence="1 2" key="1">
    <citation type="submission" date="2020-04" db="EMBL/GenBank/DDBJ databases">
        <title>Thermobifida alba genome sequencing and assembly.</title>
        <authorList>
            <person name="Luzics S."/>
            <person name="Horvath B."/>
            <person name="Nagy I."/>
            <person name="Toth A."/>
            <person name="Nagy I."/>
            <person name="Kukolya J."/>
        </authorList>
    </citation>
    <scope>NUCLEOTIDE SEQUENCE [LARGE SCALE GENOMIC DNA]</scope>
    <source>
        <strain evidence="1 2">DSM 43795</strain>
    </source>
</reference>
<name>A0ABY4L179_THEAE</name>
<dbReference type="Proteomes" id="UP000832041">
    <property type="component" value="Chromosome"/>
</dbReference>
<keyword evidence="2" id="KW-1185">Reference proteome</keyword>
<dbReference type="EMBL" id="CP051627">
    <property type="protein sequence ID" value="UPT20691.1"/>
    <property type="molecule type" value="Genomic_DNA"/>
</dbReference>
<accession>A0ABY4L179</accession>
<protein>
    <submittedName>
        <fullName evidence="1">Transcriptional regulator</fullName>
    </submittedName>
</protein>
<proteinExistence type="predicted"/>